<dbReference type="EMBL" id="WRPP01000001">
    <property type="protein sequence ID" value="MVU77309.1"/>
    <property type="molecule type" value="Genomic_DNA"/>
</dbReference>
<sequence>MLMLTPTAVEAVREITTGEGAPPEAGLRITTPDDASSFQLSLAAAPADGEEVLTTQGARIFLDHQSAVFFDDKILDAGLDATGNATFVVGPQDTGGAPQTNGA</sequence>
<dbReference type="AlphaFoldDB" id="A0A7K1UT43"/>
<keyword evidence="2" id="KW-1185">Reference proteome</keyword>
<reference evidence="1 2" key="1">
    <citation type="submission" date="2019-12" db="EMBL/GenBank/DDBJ databases">
        <title>Nocardia sp. nov. ET3-3 isolated from soil.</title>
        <authorList>
            <person name="Kanchanasin P."/>
            <person name="Tanasupawat S."/>
            <person name="Yuki M."/>
            <person name="Kudo T."/>
        </authorList>
    </citation>
    <scope>NUCLEOTIDE SEQUENCE [LARGE SCALE GENOMIC DNA]</scope>
    <source>
        <strain evidence="1 2">ET3-3</strain>
    </source>
</reference>
<organism evidence="1 2">
    <name type="scientific">Nocardia terrae</name>
    <dbReference type="NCBI Taxonomy" id="2675851"/>
    <lineage>
        <taxon>Bacteria</taxon>
        <taxon>Bacillati</taxon>
        <taxon>Actinomycetota</taxon>
        <taxon>Actinomycetes</taxon>
        <taxon>Mycobacteriales</taxon>
        <taxon>Nocardiaceae</taxon>
        <taxon>Nocardia</taxon>
    </lineage>
</organism>
<dbReference type="Proteomes" id="UP000466794">
    <property type="component" value="Unassembled WGS sequence"/>
</dbReference>
<evidence type="ECO:0000313" key="2">
    <source>
        <dbReference type="Proteomes" id="UP000466794"/>
    </source>
</evidence>
<evidence type="ECO:0000313" key="1">
    <source>
        <dbReference type="EMBL" id="MVU77309.1"/>
    </source>
</evidence>
<dbReference type="InterPro" id="IPR035903">
    <property type="entry name" value="HesB-like_dom_sf"/>
</dbReference>
<protein>
    <recommendedName>
        <fullName evidence="3">Fe-S cluster assembly iron-binding protein IscA</fullName>
    </recommendedName>
</protein>
<gene>
    <name evidence="1" type="ORF">GPX89_08625</name>
</gene>
<evidence type="ECO:0008006" key="3">
    <source>
        <dbReference type="Google" id="ProtNLM"/>
    </source>
</evidence>
<dbReference type="Gene3D" id="2.60.300.12">
    <property type="entry name" value="HesB-like domain"/>
    <property type="match status" value="1"/>
</dbReference>
<proteinExistence type="predicted"/>
<accession>A0A7K1UT43</accession>
<comment type="caution">
    <text evidence="1">The sequence shown here is derived from an EMBL/GenBank/DDBJ whole genome shotgun (WGS) entry which is preliminary data.</text>
</comment>
<dbReference type="SUPFAM" id="SSF89360">
    <property type="entry name" value="HesB-like domain"/>
    <property type="match status" value="1"/>
</dbReference>
<dbReference type="RefSeq" id="WP_157386669.1">
    <property type="nucleotide sequence ID" value="NZ_WRPP01000001.1"/>
</dbReference>
<name>A0A7K1UT43_9NOCA</name>